<evidence type="ECO:0008006" key="3">
    <source>
        <dbReference type="Google" id="ProtNLM"/>
    </source>
</evidence>
<keyword evidence="2" id="KW-1185">Reference proteome</keyword>
<dbReference type="OrthoDB" id="1470350at2759"/>
<reference evidence="1 2" key="1">
    <citation type="journal article" date="2018" name="Sci. Rep.">
        <title>Comparative genomics provides insights into the lifestyle and reveals functional heterogeneity of dark septate endophytic fungi.</title>
        <authorList>
            <person name="Knapp D.G."/>
            <person name="Nemeth J.B."/>
            <person name="Barry K."/>
            <person name="Hainaut M."/>
            <person name="Henrissat B."/>
            <person name="Johnson J."/>
            <person name="Kuo A."/>
            <person name="Lim J.H.P."/>
            <person name="Lipzen A."/>
            <person name="Nolan M."/>
            <person name="Ohm R.A."/>
            <person name="Tamas L."/>
            <person name="Grigoriev I.V."/>
            <person name="Spatafora J.W."/>
            <person name="Nagy L.G."/>
            <person name="Kovacs G.M."/>
        </authorList>
    </citation>
    <scope>NUCLEOTIDE SEQUENCE [LARGE SCALE GENOMIC DNA]</scope>
    <source>
        <strain evidence="1 2">DSE2036</strain>
    </source>
</reference>
<accession>A0A2V1DRJ6</accession>
<dbReference type="GO" id="GO:0020037">
    <property type="term" value="F:heme binding"/>
    <property type="evidence" value="ECO:0007669"/>
    <property type="project" value="InterPro"/>
</dbReference>
<dbReference type="Gene3D" id="1.10.630.10">
    <property type="entry name" value="Cytochrome P450"/>
    <property type="match status" value="1"/>
</dbReference>
<evidence type="ECO:0000313" key="1">
    <source>
        <dbReference type="EMBL" id="PVI00596.1"/>
    </source>
</evidence>
<dbReference type="EMBL" id="KZ805371">
    <property type="protein sequence ID" value="PVI00596.1"/>
    <property type="molecule type" value="Genomic_DNA"/>
</dbReference>
<name>A0A2V1DRJ6_9PLEO</name>
<organism evidence="1 2">
    <name type="scientific">Periconia macrospinosa</name>
    <dbReference type="NCBI Taxonomy" id="97972"/>
    <lineage>
        <taxon>Eukaryota</taxon>
        <taxon>Fungi</taxon>
        <taxon>Dikarya</taxon>
        <taxon>Ascomycota</taxon>
        <taxon>Pezizomycotina</taxon>
        <taxon>Dothideomycetes</taxon>
        <taxon>Pleosporomycetidae</taxon>
        <taxon>Pleosporales</taxon>
        <taxon>Massarineae</taxon>
        <taxon>Periconiaceae</taxon>
        <taxon>Periconia</taxon>
    </lineage>
</organism>
<sequence>MSGLIGNFRSGGRHGVWKTIRNVKQSRANLFLGKFQRVGIWRVFNQVFKRFTLLHPLVWPMLPPRVVLTVPTLLRMNRDQVRVRMSAHLKMEHNNYINVMLLIAEKSELPTEDWVLAQANVLIVAGFDPMTNLFSSVYYYLLKTSRP</sequence>
<dbReference type="GO" id="GO:0004497">
    <property type="term" value="F:monooxygenase activity"/>
    <property type="evidence" value="ECO:0007669"/>
    <property type="project" value="InterPro"/>
</dbReference>
<gene>
    <name evidence="1" type="ORF">DM02DRAFT_655342</name>
</gene>
<protein>
    <recommendedName>
        <fullName evidence="3">Cytochrome P450</fullName>
    </recommendedName>
</protein>
<dbReference type="GO" id="GO:0005506">
    <property type="term" value="F:iron ion binding"/>
    <property type="evidence" value="ECO:0007669"/>
    <property type="project" value="InterPro"/>
</dbReference>
<dbReference type="AlphaFoldDB" id="A0A2V1DRJ6"/>
<evidence type="ECO:0000313" key="2">
    <source>
        <dbReference type="Proteomes" id="UP000244855"/>
    </source>
</evidence>
<proteinExistence type="predicted"/>
<dbReference type="SUPFAM" id="SSF48264">
    <property type="entry name" value="Cytochrome P450"/>
    <property type="match status" value="1"/>
</dbReference>
<dbReference type="Proteomes" id="UP000244855">
    <property type="component" value="Unassembled WGS sequence"/>
</dbReference>
<dbReference type="GO" id="GO:0016705">
    <property type="term" value="F:oxidoreductase activity, acting on paired donors, with incorporation or reduction of molecular oxygen"/>
    <property type="evidence" value="ECO:0007669"/>
    <property type="project" value="InterPro"/>
</dbReference>
<dbReference type="InterPro" id="IPR036396">
    <property type="entry name" value="Cyt_P450_sf"/>
</dbReference>